<protein>
    <submittedName>
        <fullName evidence="2">TIGR04086 family membrane protein</fullName>
    </submittedName>
</protein>
<evidence type="ECO:0000256" key="1">
    <source>
        <dbReference type="SAM" id="Phobius"/>
    </source>
</evidence>
<comment type="caution">
    <text evidence="2">The sequence shown here is derived from an EMBL/GenBank/DDBJ whole genome shotgun (WGS) entry which is preliminary data.</text>
</comment>
<dbReference type="EMBL" id="DVNF01000175">
    <property type="protein sequence ID" value="HIU60922.1"/>
    <property type="molecule type" value="Genomic_DNA"/>
</dbReference>
<keyword evidence="1" id="KW-0812">Transmembrane</keyword>
<evidence type="ECO:0000313" key="2">
    <source>
        <dbReference type="EMBL" id="HIU60922.1"/>
    </source>
</evidence>
<keyword evidence="1" id="KW-0472">Membrane</keyword>
<proteinExistence type="predicted"/>
<dbReference type="Pfam" id="PF12670">
    <property type="entry name" value="DUF3792"/>
    <property type="match status" value="1"/>
</dbReference>
<dbReference type="InterPro" id="IPR023804">
    <property type="entry name" value="DUF3792_TM"/>
</dbReference>
<dbReference type="Proteomes" id="UP000824094">
    <property type="component" value="Unassembled WGS sequence"/>
</dbReference>
<dbReference type="AlphaFoldDB" id="A0A9D1SIJ4"/>
<reference evidence="2" key="1">
    <citation type="submission" date="2020-10" db="EMBL/GenBank/DDBJ databases">
        <authorList>
            <person name="Gilroy R."/>
        </authorList>
    </citation>
    <scope>NUCLEOTIDE SEQUENCE</scope>
    <source>
        <strain evidence="2">18911</strain>
    </source>
</reference>
<organism evidence="2 3">
    <name type="scientific">Candidatus Stercoripulliclostridium merdigallinarum</name>
    <dbReference type="NCBI Taxonomy" id="2840951"/>
    <lineage>
        <taxon>Bacteria</taxon>
        <taxon>Bacillati</taxon>
        <taxon>Bacillota</taxon>
        <taxon>Clostridia</taxon>
        <taxon>Eubacteriales</taxon>
        <taxon>Candidatus Stercoripulliclostridium</taxon>
    </lineage>
</organism>
<evidence type="ECO:0000313" key="3">
    <source>
        <dbReference type="Proteomes" id="UP000824094"/>
    </source>
</evidence>
<name>A0A9D1SIJ4_9FIRM</name>
<sequence length="137" mass="14516">MKSHKIQLKNVFDKVTLTDIFRMSLISVIISLAAVLIFGIIIKLVEVGNGVIMPVNQVIKVVSLLFGAIIGIREKRQGILKGAIAGLIYTVISVFVFLILGGQLKGSFGIVDALLGIVMGAVSAIIAVNTGKSRVKA</sequence>
<accession>A0A9D1SIJ4</accession>
<gene>
    <name evidence="2" type="ORF">IAB05_05985</name>
</gene>
<feature type="transmembrane region" description="Helical" evidence="1">
    <location>
        <begin position="20"/>
        <end position="45"/>
    </location>
</feature>
<keyword evidence="1" id="KW-1133">Transmembrane helix</keyword>
<feature type="transmembrane region" description="Helical" evidence="1">
    <location>
        <begin position="79"/>
        <end position="100"/>
    </location>
</feature>
<feature type="transmembrane region" description="Helical" evidence="1">
    <location>
        <begin position="51"/>
        <end position="72"/>
    </location>
</feature>
<feature type="transmembrane region" description="Helical" evidence="1">
    <location>
        <begin position="106"/>
        <end position="128"/>
    </location>
</feature>
<reference evidence="2" key="2">
    <citation type="journal article" date="2021" name="PeerJ">
        <title>Extensive microbial diversity within the chicken gut microbiome revealed by metagenomics and culture.</title>
        <authorList>
            <person name="Gilroy R."/>
            <person name="Ravi A."/>
            <person name="Getino M."/>
            <person name="Pursley I."/>
            <person name="Horton D.L."/>
            <person name="Alikhan N.F."/>
            <person name="Baker D."/>
            <person name="Gharbi K."/>
            <person name="Hall N."/>
            <person name="Watson M."/>
            <person name="Adriaenssens E.M."/>
            <person name="Foster-Nyarko E."/>
            <person name="Jarju S."/>
            <person name="Secka A."/>
            <person name="Antonio M."/>
            <person name="Oren A."/>
            <person name="Chaudhuri R.R."/>
            <person name="La Ragione R."/>
            <person name="Hildebrand F."/>
            <person name="Pallen M.J."/>
        </authorList>
    </citation>
    <scope>NUCLEOTIDE SEQUENCE</scope>
    <source>
        <strain evidence="2">18911</strain>
    </source>
</reference>
<dbReference type="NCBIfam" id="TIGR04086">
    <property type="entry name" value="TIGR04086_membr"/>
    <property type="match status" value="1"/>
</dbReference>